<dbReference type="Proteomes" id="UP000499080">
    <property type="component" value="Unassembled WGS sequence"/>
</dbReference>
<reference evidence="1 2" key="1">
    <citation type="journal article" date="2019" name="Sci. Rep.">
        <title>Orb-weaving spider Araneus ventricosus genome elucidates the spidroin gene catalogue.</title>
        <authorList>
            <person name="Kono N."/>
            <person name="Nakamura H."/>
            <person name="Ohtoshi R."/>
            <person name="Moran D.A.P."/>
            <person name="Shinohara A."/>
            <person name="Yoshida Y."/>
            <person name="Fujiwara M."/>
            <person name="Mori M."/>
            <person name="Tomita M."/>
            <person name="Arakawa K."/>
        </authorList>
    </citation>
    <scope>NUCLEOTIDE SEQUENCE [LARGE SCALE GENOMIC DNA]</scope>
</reference>
<comment type="caution">
    <text evidence="1">The sequence shown here is derived from an EMBL/GenBank/DDBJ whole genome shotgun (WGS) entry which is preliminary data.</text>
</comment>
<sequence length="87" mass="10256">MIFENLCYETHVDILTNDCHVIDSQDENKNIQDNQKNADKVMRLILGLCGESKFQHTNVIPEQEREKLYSPELLMFVMSKKKMSTHR</sequence>
<accession>A0A4Y2JBE4</accession>
<name>A0A4Y2JBE4_ARAVE</name>
<keyword evidence="2" id="KW-1185">Reference proteome</keyword>
<dbReference type="AlphaFoldDB" id="A0A4Y2JBE4"/>
<dbReference type="EMBL" id="BGPR01003395">
    <property type="protein sequence ID" value="GBM87623.1"/>
    <property type="molecule type" value="Genomic_DNA"/>
</dbReference>
<evidence type="ECO:0000313" key="2">
    <source>
        <dbReference type="Proteomes" id="UP000499080"/>
    </source>
</evidence>
<evidence type="ECO:0000313" key="1">
    <source>
        <dbReference type="EMBL" id="GBM87623.1"/>
    </source>
</evidence>
<gene>
    <name evidence="1" type="ORF">AVEN_168427_1</name>
</gene>
<organism evidence="1 2">
    <name type="scientific">Araneus ventricosus</name>
    <name type="common">Orbweaver spider</name>
    <name type="synonym">Epeira ventricosa</name>
    <dbReference type="NCBI Taxonomy" id="182803"/>
    <lineage>
        <taxon>Eukaryota</taxon>
        <taxon>Metazoa</taxon>
        <taxon>Ecdysozoa</taxon>
        <taxon>Arthropoda</taxon>
        <taxon>Chelicerata</taxon>
        <taxon>Arachnida</taxon>
        <taxon>Araneae</taxon>
        <taxon>Araneomorphae</taxon>
        <taxon>Entelegynae</taxon>
        <taxon>Araneoidea</taxon>
        <taxon>Araneidae</taxon>
        <taxon>Araneus</taxon>
    </lineage>
</organism>
<proteinExistence type="predicted"/>
<protein>
    <submittedName>
        <fullName evidence="1">Uncharacterized protein</fullName>
    </submittedName>
</protein>